<reference evidence="4 5" key="1">
    <citation type="journal article" date="2023" name="BMC Biol.">
        <title>The compact genome of the sponge Oopsacas minuta (Hexactinellida) is lacking key metazoan core genes.</title>
        <authorList>
            <person name="Santini S."/>
            <person name="Schenkelaars Q."/>
            <person name="Jourda C."/>
            <person name="Duchesne M."/>
            <person name="Belahbib H."/>
            <person name="Rocher C."/>
            <person name="Selva M."/>
            <person name="Riesgo A."/>
            <person name="Vervoort M."/>
            <person name="Leys S.P."/>
            <person name="Kodjabachian L."/>
            <person name="Le Bivic A."/>
            <person name="Borchiellini C."/>
            <person name="Claverie J.M."/>
            <person name="Renard E."/>
        </authorList>
    </citation>
    <scope>NUCLEOTIDE SEQUENCE [LARGE SCALE GENOMIC DNA]</scope>
    <source>
        <strain evidence="4">SPO-2</strain>
    </source>
</reference>
<dbReference type="InterPro" id="IPR003591">
    <property type="entry name" value="Leu-rich_rpt_typical-subtyp"/>
</dbReference>
<dbReference type="Pfam" id="PF14580">
    <property type="entry name" value="LRR_9"/>
    <property type="match status" value="1"/>
</dbReference>
<organism evidence="4 5">
    <name type="scientific">Oopsacas minuta</name>
    <dbReference type="NCBI Taxonomy" id="111878"/>
    <lineage>
        <taxon>Eukaryota</taxon>
        <taxon>Metazoa</taxon>
        <taxon>Porifera</taxon>
        <taxon>Hexactinellida</taxon>
        <taxon>Hexasterophora</taxon>
        <taxon>Lyssacinosida</taxon>
        <taxon>Leucopsacidae</taxon>
        <taxon>Oopsacas</taxon>
    </lineage>
</organism>
<dbReference type="SUPFAM" id="SSF52058">
    <property type="entry name" value="L domain-like"/>
    <property type="match status" value="1"/>
</dbReference>
<evidence type="ECO:0000256" key="3">
    <source>
        <dbReference type="SAM" id="MobiDB-lite"/>
    </source>
</evidence>
<dbReference type="SMART" id="SM00369">
    <property type="entry name" value="LRR_TYP"/>
    <property type="match status" value="4"/>
</dbReference>
<dbReference type="EMBL" id="JAKMXF010000298">
    <property type="protein sequence ID" value="KAI6652609.1"/>
    <property type="molecule type" value="Genomic_DNA"/>
</dbReference>
<evidence type="ECO:0000256" key="2">
    <source>
        <dbReference type="ARBA" id="ARBA00022737"/>
    </source>
</evidence>
<keyword evidence="5" id="KW-1185">Reference proteome</keyword>
<proteinExistence type="predicted"/>
<dbReference type="Proteomes" id="UP001165289">
    <property type="component" value="Unassembled WGS sequence"/>
</dbReference>
<comment type="caution">
    <text evidence="4">The sequence shown here is derived from an EMBL/GenBank/DDBJ whole genome shotgun (WGS) entry which is preliminary data.</text>
</comment>
<dbReference type="AlphaFoldDB" id="A0AAV7JVH0"/>
<sequence length="691" mass="80418">MSHPNLQLTKSRGLQSSLPLNKKRSTELTLITTPNLLDLQLNLPDPINRPTFSLVRGVKVPTTSSYSQPSVTYYHPPTQHLPKTQHPSKPQMPFQTPLPHRQYTAPELGSRNKLHIANNNTQIQTRPHTHHQLQRNSIINTVQSLDTPKNRPEEKIYKHTRDAMLSESADFPGIPVIYRSDEIKRLSPDRLNLEGRHLTVMPIFEKEEQLRLLNLQMNMISRIQHISSLKSLIFLDLYDNLISEITGLDSLVSLRVLMLGKNRIRFICGLSNLKRLDVLDLHGNLIQEIKNLDELLNLRVLNLAGNQLSIVDGLEKLKNLDELNFRRNKIRNVIGLNELPLLQRLFLAHNNITDIDNLNSFIQCNALQDLTLDNNPIQHSVLYRPAVLQICPTLRHLDGIAVDEEDRKTLITAMKKIEAKKDEENRQVLMKARRQQTLVFLREKFFSLHPQLKIDDYGIEQTEESSIPHQEVADCIYEISGDSIRFYGEASLEYLDKTHPHGIKEIIFLYIDFDSFLPYLQRLRVKLPDVRKIEFFYNNINTLNQINALGFIGLEINELTISPDGNPVTLCSFFANYVKFRLRHLRLKILNGEPITEVEFPPTFLFKHEKYPSENSSNFLDYCTENISEFYPKHLKEANRITLQTKDNSIKRRVRDIWFYEVWSEVFSEVIQDNLREMQDLDKYTNKYLSQ</sequence>
<accession>A0AAV7JVH0</accession>
<name>A0AAV7JVH0_9METZ</name>
<feature type="region of interest" description="Disordered" evidence="3">
    <location>
        <begin position="1"/>
        <end position="20"/>
    </location>
</feature>
<dbReference type="Gene3D" id="3.80.10.10">
    <property type="entry name" value="Ribonuclease Inhibitor"/>
    <property type="match status" value="2"/>
</dbReference>
<dbReference type="InterPro" id="IPR050576">
    <property type="entry name" value="Cilia_flagella_integrity"/>
</dbReference>
<dbReference type="InterPro" id="IPR032675">
    <property type="entry name" value="LRR_dom_sf"/>
</dbReference>
<dbReference type="PANTHER" id="PTHR45973">
    <property type="entry name" value="PROTEIN PHOSPHATASE 1 REGULATORY SUBUNIT SDS22-RELATED"/>
    <property type="match status" value="1"/>
</dbReference>
<gene>
    <name evidence="4" type="ORF">LOD99_4394</name>
</gene>
<evidence type="ECO:0000313" key="4">
    <source>
        <dbReference type="EMBL" id="KAI6652609.1"/>
    </source>
</evidence>
<protein>
    <submittedName>
        <fullName evidence="4">Leucine-rich repeat-containing protein 49</fullName>
    </submittedName>
</protein>
<dbReference type="SMART" id="SM00365">
    <property type="entry name" value="LRR_SD22"/>
    <property type="match status" value="6"/>
</dbReference>
<dbReference type="InterPro" id="IPR001611">
    <property type="entry name" value="Leu-rich_rpt"/>
</dbReference>
<evidence type="ECO:0000256" key="1">
    <source>
        <dbReference type="ARBA" id="ARBA00022614"/>
    </source>
</evidence>
<dbReference type="PROSITE" id="PS51450">
    <property type="entry name" value="LRR"/>
    <property type="match status" value="7"/>
</dbReference>
<keyword evidence="2" id="KW-0677">Repeat</keyword>
<feature type="compositionally biased region" description="Polar residues" evidence="3">
    <location>
        <begin position="1"/>
        <end position="19"/>
    </location>
</feature>
<keyword evidence="1" id="KW-0433">Leucine-rich repeat</keyword>
<dbReference type="PANTHER" id="PTHR45973:SF8">
    <property type="entry name" value="LEUCINE-RICH REPEAT-CONTAINING PROTEIN 49"/>
    <property type="match status" value="1"/>
</dbReference>
<evidence type="ECO:0000313" key="5">
    <source>
        <dbReference type="Proteomes" id="UP001165289"/>
    </source>
</evidence>